<dbReference type="Gene3D" id="3.30.460.10">
    <property type="entry name" value="Beta Polymerase, domain 2"/>
    <property type="match status" value="1"/>
</dbReference>
<keyword evidence="5 7" id="KW-0460">Magnesium</keyword>
<comment type="activity regulation">
    <text evidence="7">Uridylyltransferase (UTase) activity is inhibited by glutamine, while glutamine activates uridylyl-removing (UR) activity.</text>
</comment>
<evidence type="ECO:0000256" key="1">
    <source>
        <dbReference type="ARBA" id="ARBA00022679"/>
    </source>
</evidence>
<dbReference type="Pfam" id="PF01966">
    <property type="entry name" value="HD"/>
    <property type="match status" value="1"/>
</dbReference>
<keyword evidence="1 7" id="KW-0808">Transferase</keyword>
<evidence type="ECO:0000256" key="5">
    <source>
        <dbReference type="ARBA" id="ARBA00022842"/>
    </source>
</evidence>
<dbReference type="InterPro" id="IPR006674">
    <property type="entry name" value="HD_domain"/>
</dbReference>
<accession>A0A975BDJ9</accession>
<dbReference type="InterPro" id="IPR003607">
    <property type="entry name" value="HD/PDEase_dom"/>
</dbReference>
<dbReference type="InterPro" id="IPR013546">
    <property type="entry name" value="PII_UdlTrfase/GS_AdlTrfase"/>
</dbReference>
<dbReference type="GO" id="GO:0006808">
    <property type="term" value="P:regulation of nitrogen utilization"/>
    <property type="evidence" value="ECO:0007669"/>
    <property type="project" value="UniProtKB-UniRule"/>
</dbReference>
<dbReference type="PIRSF" id="PIRSF006288">
    <property type="entry name" value="PII_uridyltransf"/>
    <property type="match status" value="1"/>
</dbReference>
<dbReference type="EC" id="2.7.7.59" evidence="7"/>
<dbReference type="HAMAP" id="MF_00277">
    <property type="entry name" value="PII_uridylyl_transf"/>
    <property type="match status" value="1"/>
</dbReference>
<evidence type="ECO:0000259" key="9">
    <source>
        <dbReference type="PROSITE" id="PS51831"/>
    </source>
</evidence>
<dbReference type="PROSITE" id="PS51671">
    <property type="entry name" value="ACT"/>
    <property type="match status" value="2"/>
</dbReference>
<dbReference type="AlphaFoldDB" id="A0A975BDJ9"/>
<reference evidence="10" key="1">
    <citation type="journal article" date="2021" name="Microb. Physiol.">
        <title>Proteogenomic Insights into the Physiology of Marine, Sulfate-Reducing, Filamentous Desulfonema limicola and Desulfonema magnum.</title>
        <authorList>
            <person name="Schnaars V."/>
            <person name="Wohlbrand L."/>
            <person name="Scheve S."/>
            <person name="Hinrichs C."/>
            <person name="Reinhardt R."/>
            <person name="Rabus R."/>
        </authorList>
    </citation>
    <scope>NUCLEOTIDE SEQUENCE</scope>
    <source>
        <strain evidence="10">5ac10</strain>
    </source>
</reference>
<evidence type="ECO:0000313" key="10">
    <source>
        <dbReference type="EMBL" id="QTA83328.1"/>
    </source>
</evidence>
<evidence type="ECO:0000256" key="6">
    <source>
        <dbReference type="ARBA" id="ARBA00023268"/>
    </source>
</evidence>
<evidence type="ECO:0000313" key="11">
    <source>
        <dbReference type="Proteomes" id="UP000663720"/>
    </source>
</evidence>
<dbReference type="SUPFAM" id="SSF55021">
    <property type="entry name" value="ACT-like"/>
    <property type="match status" value="2"/>
</dbReference>
<keyword evidence="4 7" id="KW-0378">Hydrolase</keyword>
<dbReference type="NCBIfam" id="TIGR01693">
    <property type="entry name" value="UTase_glnD"/>
    <property type="match status" value="1"/>
</dbReference>
<protein>
    <recommendedName>
        <fullName evidence="7">Bifunctional uridylyltransferase/uridylyl-removing enzyme</fullName>
        <shortName evidence="7">UTase/UR</shortName>
    </recommendedName>
    <alternativeName>
        <fullName evidence="7">Bifunctional [protein-PII] modification enzyme</fullName>
    </alternativeName>
    <alternativeName>
        <fullName evidence="7">Bifunctional nitrogen sensor protein</fullName>
    </alternativeName>
    <domain>
        <recommendedName>
            <fullName evidence="7">[Protein-PII] uridylyltransferase</fullName>
            <shortName evidence="7">PII uridylyltransferase</shortName>
            <shortName evidence="7">UTase</shortName>
            <ecNumber evidence="7">2.7.7.59</ecNumber>
        </recommendedName>
    </domain>
    <domain>
        <recommendedName>
            <fullName evidence="7">[Protein-PII]-UMP uridylyl-removing enzyme</fullName>
            <shortName evidence="7">UR</shortName>
            <ecNumber evidence="7">3.1.4.-</ecNumber>
        </recommendedName>
    </domain>
</protein>
<dbReference type="EMBL" id="CP061799">
    <property type="protein sequence ID" value="QTA83328.1"/>
    <property type="molecule type" value="Genomic_DNA"/>
</dbReference>
<dbReference type="InterPro" id="IPR045865">
    <property type="entry name" value="ACT-like_dom_sf"/>
</dbReference>
<evidence type="ECO:0000256" key="7">
    <source>
        <dbReference type="HAMAP-Rule" id="MF_00277"/>
    </source>
</evidence>
<dbReference type="PANTHER" id="PTHR47320:SF1">
    <property type="entry name" value="BIFUNCTIONAL URIDYLYLTRANSFERASE_URIDYLYL-REMOVING ENZYME"/>
    <property type="match status" value="1"/>
</dbReference>
<dbReference type="PANTHER" id="PTHR47320">
    <property type="entry name" value="BIFUNCTIONAL URIDYLYLTRANSFERASE/URIDYLYL-REMOVING ENZYME"/>
    <property type="match status" value="1"/>
</dbReference>
<comment type="function">
    <text evidence="7">Modifies, by uridylylation and deuridylylation, the PII regulatory proteins (GlnB and homologs), in response to the nitrogen status of the cell that GlnD senses through the glutamine level. Under low glutamine levels, catalyzes the conversion of the PII proteins and UTP to PII-UMP and PPi, while under higher glutamine levels, GlnD hydrolyzes PII-UMP to PII and UMP (deuridylylation). Thus, controls uridylylation state and activity of the PII proteins, and plays an important role in the regulation of nitrogen metabolism.</text>
</comment>
<comment type="cofactor">
    <cofactor evidence="7">
        <name>Mg(2+)</name>
        <dbReference type="ChEBI" id="CHEBI:18420"/>
    </cofactor>
</comment>
<comment type="caution">
    <text evidence="7">Lacks conserved residue(s) required for the propagation of feature annotation.</text>
</comment>
<keyword evidence="2 7" id="KW-0548">Nucleotidyltransferase</keyword>
<dbReference type="PROSITE" id="PS51831">
    <property type="entry name" value="HD"/>
    <property type="match status" value="1"/>
</dbReference>
<dbReference type="Pfam" id="PF08335">
    <property type="entry name" value="GlnD_UR_UTase"/>
    <property type="match status" value="1"/>
</dbReference>
<comment type="similarity">
    <text evidence="7">Belongs to the GlnD family.</text>
</comment>
<dbReference type="CDD" id="cd04899">
    <property type="entry name" value="ACT_ACR-UUR-like_2"/>
    <property type="match status" value="1"/>
</dbReference>
<comment type="catalytic activity">
    <reaction evidence="7">
        <text>[protein-PII]-uridylyl-L-tyrosine + H2O = [protein-PII]-L-tyrosine + UMP + H(+)</text>
        <dbReference type="Rhea" id="RHEA:48600"/>
        <dbReference type="Rhea" id="RHEA-COMP:12147"/>
        <dbReference type="Rhea" id="RHEA-COMP:12148"/>
        <dbReference type="ChEBI" id="CHEBI:15377"/>
        <dbReference type="ChEBI" id="CHEBI:15378"/>
        <dbReference type="ChEBI" id="CHEBI:46858"/>
        <dbReference type="ChEBI" id="CHEBI:57865"/>
        <dbReference type="ChEBI" id="CHEBI:90602"/>
    </reaction>
</comment>
<dbReference type="SUPFAM" id="SSF81301">
    <property type="entry name" value="Nucleotidyltransferase"/>
    <property type="match status" value="1"/>
</dbReference>
<dbReference type="InterPro" id="IPR005105">
    <property type="entry name" value="GlnD_Uridyltrans_N"/>
</dbReference>
<dbReference type="Gene3D" id="1.10.3210.10">
    <property type="entry name" value="Hypothetical protein af1432"/>
    <property type="match status" value="1"/>
</dbReference>
<keyword evidence="3" id="KW-0677">Repeat</keyword>
<evidence type="ECO:0000256" key="4">
    <source>
        <dbReference type="ARBA" id="ARBA00022801"/>
    </source>
</evidence>
<dbReference type="CDD" id="cd04900">
    <property type="entry name" value="ACT_UUR-like_1"/>
    <property type="match status" value="1"/>
</dbReference>
<dbReference type="SMART" id="SM00471">
    <property type="entry name" value="HDc"/>
    <property type="match status" value="1"/>
</dbReference>
<dbReference type="CDD" id="cd05401">
    <property type="entry name" value="NT_GlnE_GlnD_like"/>
    <property type="match status" value="1"/>
</dbReference>
<evidence type="ECO:0000256" key="2">
    <source>
        <dbReference type="ARBA" id="ARBA00022695"/>
    </source>
</evidence>
<dbReference type="Proteomes" id="UP000663720">
    <property type="component" value="Chromosome"/>
</dbReference>
<feature type="domain" description="HD" evidence="9">
    <location>
        <begin position="445"/>
        <end position="568"/>
    </location>
</feature>
<dbReference type="InterPro" id="IPR002912">
    <property type="entry name" value="ACT_dom"/>
</dbReference>
<gene>
    <name evidence="10" type="primary">glnD2</name>
    <name evidence="7" type="synonym">glnD</name>
    <name evidence="10" type="ORF">dnl_57280</name>
</gene>
<dbReference type="KEGG" id="dli:dnl_57280"/>
<sequence length="869" mass="99553">MKNTSEIPIKKLAAKREELTESFLKGSESNLPKAMTQVLDAYFHESYETSSAGPELILNKKPYAVIALGGYGRQEQCIHSDVDLLFLFEKHVPENADKLIQEVVYPLWDIGLDVGHATRSLENCINKAKQDIEILTALLDARFICGMSFLYSTLMEMIRKEIVLKDSNGLIECLIKRNLARHEYFGDSTYLLEPNLKEGCGGLRDYHTMLWIGRIKANLSQPRDLEYFGCLSHEEFKTLTQALSFIWNVRNRLHYIAARKCDQLYFRHQEKLAHVMNYKKQDGQQPVERFLGELHCHMNFLKQQQEMRVYEHENEVINKRKKKAVEKTLIQGINIKNRTLVFASSKIVNESPDLIIKIFEQSAILKLPLAAESKRVVTDFLHRVDTKFSRSRQVLKSFEQILLTPVPRFNVLEAMLSTGFLLKYIPQFQDIINRIQYDEYHLYPVDMHSMRTVQNIKSFGTDQDPAKKRLCADIYNDLEDKTPLLWSALFHDIGKGIPGGNHAEKGAGIAKNILKEKGYNSQYVDKVVFLVQEHLFLIKTATRRDIQDEETAIFCARKIKDPELLKMLYLLTIADSAATGPKAWNDWTAALLEGLFLNVLNILEKGELASSENVELIEKKQEQILLQSSDLDFVKSLFAIMSPRYLLHTDVNDMSAHISLYKELGNQNFVWTVTKTQESNTRTVTICAKDFPGLFSKIAGVFTLNSINILDAQIYTWRNNIALDVFQVMPPPDNILEKEKWENAEKDLKAALSQKLDIGAALKEKRAVYGSSKPKTWERPNAVMIDNKSSSFFTIIEVYTYDYPGLLFDITDSLLKCRLDIWVAKIATHLDQVVDVFYVRDFDGQKADSPKQIAAIEDAVEKSLTNLNS</sequence>
<organism evidence="10 11">
    <name type="scientific">Desulfonema limicola</name>
    <dbReference type="NCBI Taxonomy" id="45656"/>
    <lineage>
        <taxon>Bacteria</taxon>
        <taxon>Pseudomonadati</taxon>
        <taxon>Thermodesulfobacteriota</taxon>
        <taxon>Desulfobacteria</taxon>
        <taxon>Desulfobacterales</taxon>
        <taxon>Desulfococcaceae</taxon>
        <taxon>Desulfonema</taxon>
    </lineage>
</organism>
<keyword evidence="6 7" id="KW-0511">Multifunctional enzyme</keyword>
<dbReference type="GO" id="GO:0008773">
    <property type="term" value="F:[protein-PII] uridylyltransferase activity"/>
    <property type="evidence" value="ECO:0007669"/>
    <property type="project" value="UniProtKB-UniRule"/>
</dbReference>
<comment type="catalytic activity">
    <reaction evidence="7">
        <text>[protein-PII]-L-tyrosine + UTP = [protein-PII]-uridylyl-L-tyrosine + diphosphate</text>
        <dbReference type="Rhea" id="RHEA:13673"/>
        <dbReference type="Rhea" id="RHEA-COMP:12147"/>
        <dbReference type="Rhea" id="RHEA-COMP:12148"/>
        <dbReference type="ChEBI" id="CHEBI:33019"/>
        <dbReference type="ChEBI" id="CHEBI:46398"/>
        <dbReference type="ChEBI" id="CHEBI:46858"/>
        <dbReference type="ChEBI" id="CHEBI:90602"/>
        <dbReference type="EC" id="2.7.7.59"/>
    </reaction>
</comment>
<evidence type="ECO:0000256" key="3">
    <source>
        <dbReference type="ARBA" id="ARBA00022737"/>
    </source>
</evidence>
<feature type="domain" description="ACT" evidence="8">
    <location>
        <begin position="683"/>
        <end position="770"/>
    </location>
</feature>
<dbReference type="GO" id="GO:0008081">
    <property type="term" value="F:phosphoric diester hydrolase activity"/>
    <property type="evidence" value="ECO:0007669"/>
    <property type="project" value="UniProtKB-UniRule"/>
</dbReference>
<dbReference type="SUPFAM" id="SSF81593">
    <property type="entry name" value="Nucleotidyltransferase substrate binding subunit/domain"/>
    <property type="match status" value="1"/>
</dbReference>
<comment type="domain">
    <text evidence="7">Has four distinct domains: an N-terminal nucleotidyltransferase (NT) domain responsible for UTase activity, a central HD domain that encodes UR activity, and two C-terminal ACT domains that seem to have a role in glutamine sensing.</text>
</comment>
<dbReference type="InterPro" id="IPR043519">
    <property type="entry name" value="NT_sf"/>
</dbReference>
<dbReference type="EC" id="3.1.4.-" evidence="7"/>
<dbReference type="InterPro" id="IPR010043">
    <property type="entry name" value="UTase/UR"/>
</dbReference>
<feature type="domain" description="ACT" evidence="8">
    <location>
        <begin position="795"/>
        <end position="869"/>
    </location>
</feature>
<dbReference type="SUPFAM" id="SSF109604">
    <property type="entry name" value="HD-domain/PDEase-like"/>
    <property type="match status" value="1"/>
</dbReference>
<dbReference type="Pfam" id="PF03445">
    <property type="entry name" value="DUF294"/>
    <property type="match status" value="1"/>
</dbReference>
<proteinExistence type="inferred from homology"/>
<dbReference type="CDD" id="cd00077">
    <property type="entry name" value="HDc"/>
    <property type="match status" value="1"/>
</dbReference>
<feature type="region of interest" description="Uridylyltransferase" evidence="7">
    <location>
        <begin position="1"/>
        <end position="328"/>
    </location>
</feature>
<keyword evidence="11" id="KW-1185">Reference proteome</keyword>
<evidence type="ECO:0000259" key="8">
    <source>
        <dbReference type="PROSITE" id="PS51671"/>
    </source>
</evidence>
<name>A0A975BDJ9_9BACT</name>